<dbReference type="Gene3D" id="3.40.630.10">
    <property type="entry name" value="Zn peptidases"/>
    <property type="match status" value="1"/>
</dbReference>
<comment type="cofactor">
    <cofactor evidence="1">
        <name>Zn(2+)</name>
        <dbReference type="ChEBI" id="CHEBI:29105"/>
    </cofactor>
</comment>
<evidence type="ECO:0000313" key="6">
    <source>
        <dbReference type="EMBL" id="MFC4158023.1"/>
    </source>
</evidence>
<dbReference type="SUPFAM" id="SSF53187">
    <property type="entry name" value="Zn-dependent exopeptidases"/>
    <property type="match status" value="1"/>
</dbReference>
<dbReference type="RefSeq" id="WP_378160264.1">
    <property type="nucleotide sequence ID" value="NZ_JBHSBU010000001.1"/>
</dbReference>
<dbReference type="Pfam" id="PF24827">
    <property type="entry name" value="AstE_AspA_cat"/>
    <property type="match status" value="1"/>
</dbReference>
<dbReference type="InterPro" id="IPR055438">
    <property type="entry name" value="AstE_AspA_cat"/>
</dbReference>
<keyword evidence="4" id="KW-0862">Zinc</keyword>
<feature type="domain" description="Succinylglutamate desuccinylase/Aspartoacylase catalytic" evidence="5">
    <location>
        <begin position="32"/>
        <end position="198"/>
    </location>
</feature>
<dbReference type="PANTHER" id="PTHR37326:SF1">
    <property type="entry name" value="BLL3975 PROTEIN"/>
    <property type="match status" value="1"/>
</dbReference>
<dbReference type="CDD" id="cd06250">
    <property type="entry name" value="M14_PaAOTO_like"/>
    <property type="match status" value="1"/>
</dbReference>
<evidence type="ECO:0000256" key="2">
    <source>
        <dbReference type="ARBA" id="ARBA00022723"/>
    </source>
</evidence>
<evidence type="ECO:0000313" key="7">
    <source>
        <dbReference type="Proteomes" id="UP001595791"/>
    </source>
</evidence>
<proteinExistence type="predicted"/>
<gene>
    <name evidence="6" type="ORF">ACFOW7_01505</name>
</gene>
<accession>A0ABV8MIQ6</accession>
<keyword evidence="7" id="KW-1185">Reference proteome</keyword>
<reference evidence="7" key="1">
    <citation type="journal article" date="2019" name="Int. J. Syst. Evol. Microbiol.">
        <title>The Global Catalogue of Microorganisms (GCM) 10K type strain sequencing project: providing services to taxonomists for standard genome sequencing and annotation.</title>
        <authorList>
            <consortium name="The Broad Institute Genomics Platform"/>
            <consortium name="The Broad Institute Genome Sequencing Center for Infectious Disease"/>
            <person name="Wu L."/>
            <person name="Ma J."/>
        </authorList>
    </citation>
    <scope>NUCLEOTIDE SEQUENCE [LARGE SCALE GENOMIC DNA]</scope>
    <source>
        <strain evidence="7">LMG 29894</strain>
    </source>
</reference>
<evidence type="ECO:0000256" key="3">
    <source>
        <dbReference type="ARBA" id="ARBA00022801"/>
    </source>
</evidence>
<keyword evidence="2" id="KW-0479">Metal-binding</keyword>
<evidence type="ECO:0000259" key="5">
    <source>
        <dbReference type="Pfam" id="PF24827"/>
    </source>
</evidence>
<name>A0ABV8MIQ6_9NEIS</name>
<protein>
    <submittedName>
        <fullName evidence="6">M14 family metallopeptidase</fullName>
    </submittedName>
</protein>
<dbReference type="Proteomes" id="UP001595791">
    <property type="component" value="Unassembled WGS sequence"/>
</dbReference>
<evidence type="ECO:0000256" key="4">
    <source>
        <dbReference type="ARBA" id="ARBA00022833"/>
    </source>
</evidence>
<dbReference type="PANTHER" id="PTHR37326">
    <property type="entry name" value="BLL3975 PROTEIN"/>
    <property type="match status" value="1"/>
</dbReference>
<dbReference type="EMBL" id="JBHSBU010000001">
    <property type="protein sequence ID" value="MFC4158023.1"/>
    <property type="molecule type" value="Genomic_DNA"/>
</dbReference>
<organism evidence="6 7">
    <name type="scientific">Chitinimonas lacunae</name>
    <dbReference type="NCBI Taxonomy" id="1963018"/>
    <lineage>
        <taxon>Bacteria</taxon>
        <taxon>Pseudomonadati</taxon>
        <taxon>Pseudomonadota</taxon>
        <taxon>Betaproteobacteria</taxon>
        <taxon>Neisseriales</taxon>
        <taxon>Chitinibacteraceae</taxon>
        <taxon>Chitinimonas</taxon>
    </lineage>
</organism>
<dbReference type="InterPro" id="IPR053138">
    <property type="entry name" value="N-alpha-Ac-DABA_deacetylase"/>
</dbReference>
<evidence type="ECO:0000256" key="1">
    <source>
        <dbReference type="ARBA" id="ARBA00001947"/>
    </source>
</evidence>
<keyword evidence="3" id="KW-0378">Hydrolase</keyword>
<sequence>MRIQRHSLLSPSLGTQREVVSFHYGPPNGVGKVYMQGSLHADELPGMLTLHHLRPLLQRAEDQGLLRGEVVLVPVANPIGLDQTLLYDHMGRFEAGSGENFNRRYPDFAPLIRDRLASRLGADPEENRRLIRDAMAEALLEVPPLTELESLRQVLVSLAYDADVVLDLHCDFEAVMHLYVETPYCAQAEPLMRYLGAQTVLLARGSGGHSFDEALSGVWWQLDEFFDGRFPIPLSCLSATVELRGKADVDHVNAAEDAARLFDFLVHRGIVAGDPPPLPPARCEPTPLAGSQTLRAPQAGVVVFLRQVGERIEVGDVVAEVIDPISGLATPVQSGVGGCLFARENRRYATRGMDLCKIAGSVPFRTGYLLSA</sequence>
<comment type="caution">
    <text evidence="6">The sequence shown here is derived from an EMBL/GenBank/DDBJ whole genome shotgun (WGS) entry which is preliminary data.</text>
</comment>